<name>A0A0J8UMH5_COCIT</name>
<sequence length="100" mass="11213">MSGLMIVSESPWLAAKREPTYISSTSEPNSEYFQGLYLATWQRSQSHLKAHPIIDSPKEGIPIDIAILPQVLKLKHVIKLRPIVKSGPPEPLMRGLQSRI</sequence>
<reference evidence="2" key="1">
    <citation type="journal article" date="2010" name="Genome Res.">
        <title>Population genomic sequencing of Coccidioides fungi reveals recent hybridization and transposon control.</title>
        <authorList>
            <person name="Neafsey D.E."/>
            <person name="Barker B.M."/>
            <person name="Sharpton T.J."/>
            <person name="Stajich J.E."/>
            <person name="Park D.J."/>
            <person name="Whiston E."/>
            <person name="Hung C.-Y."/>
            <person name="McMahan C."/>
            <person name="White J."/>
            <person name="Sykes S."/>
            <person name="Heiman D."/>
            <person name="Young S."/>
            <person name="Zeng Q."/>
            <person name="Abouelleil A."/>
            <person name="Aftuck L."/>
            <person name="Bessette D."/>
            <person name="Brown A."/>
            <person name="FitzGerald M."/>
            <person name="Lui A."/>
            <person name="Macdonald J.P."/>
            <person name="Priest M."/>
            <person name="Orbach M.J."/>
            <person name="Galgiani J.N."/>
            <person name="Kirkland T.N."/>
            <person name="Cole G.T."/>
            <person name="Birren B.W."/>
            <person name="Henn M.R."/>
            <person name="Taylor J.W."/>
            <person name="Rounsley S.D."/>
        </authorList>
    </citation>
    <scope>NUCLEOTIDE SEQUENCE [LARGE SCALE GENOMIC DNA]</scope>
    <source>
        <strain evidence="2">H538.4</strain>
    </source>
</reference>
<protein>
    <submittedName>
        <fullName evidence="1">Uncharacterized protein</fullName>
    </submittedName>
</protein>
<dbReference type="Proteomes" id="UP000054563">
    <property type="component" value="Unassembled WGS sequence"/>
</dbReference>
<dbReference type="AlphaFoldDB" id="A0A0J8UMH5"/>
<gene>
    <name evidence="1" type="ORF">CIHG_06411</name>
</gene>
<evidence type="ECO:0000313" key="2">
    <source>
        <dbReference type="Proteomes" id="UP000054563"/>
    </source>
</evidence>
<accession>A0A0J8UMH5</accession>
<organism evidence="1 2">
    <name type="scientific">Coccidioides immitis H538.4</name>
    <dbReference type="NCBI Taxonomy" id="396776"/>
    <lineage>
        <taxon>Eukaryota</taxon>
        <taxon>Fungi</taxon>
        <taxon>Dikarya</taxon>
        <taxon>Ascomycota</taxon>
        <taxon>Pezizomycotina</taxon>
        <taxon>Eurotiomycetes</taxon>
        <taxon>Eurotiomycetidae</taxon>
        <taxon>Onygenales</taxon>
        <taxon>Onygenaceae</taxon>
        <taxon>Coccidioides</taxon>
    </lineage>
</organism>
<evidence type="ECO:0000313" key="1">
    <source>
        <dbReference type="EMBL" id="KMU88743.1"/>
    </source>
</evidence>
<dbReference type="EMBL" id="DS017007">
    <property type="protein sequence ID" value="KMU88743.1"/>
    <property type="molecule type" value="Genomic_DNA"/>
</dbReference>
<dbReference type="VEuPathDB" id="FungiDB:CIHG_06411"/>
<proteinExistence type="predicted"/>